<feature type="transmembrane region" description="Helical" evidence="1">
    <location>
        <begin position="26"/>
        <end position="46"/>
    </location>
</feature>
<feature type="transmembrane region" description="Helical" evidence="1">
    <location>
        <begin position="118"/>
        <end position="137"/>
    </location>
</feature>
<keyword evidence="1" id="KW-1133">Transmembrane helix</keyword>
<keyword evidence="1" id="KW-0812">Transmembrane</keyword>
<gene>
    <name evidence="2" type="ORF">ENU31_04615</name>
</gene>
<evidence type="ECO:0000256" key="1">
    <source>
        <dbReference type="SAM" id="Phobius"/>
    </source>
</evidence>
<sequence length="248" mass="28469">MVADISSPLREAVSTVGVKLPEYDKLGIIVNQSIPLALFIIYIPHILTSRNKTSLREFSFNLALIFSYYGLLLFKTLQDLYVVNIGLRASQYILLLYFIRVAKSMESMRVRYDARKRFFLLFTIITIALSVATYPNLLPPSLKGLEPSYYIPYMTAKAINPFLPRHDLRICVTAEAPGIPVSDLFNGFIYGFIPERIDLFVLRVYGASHVLGYNGPPCDIIFYTDFTEELRYGRIFDVKLFALYEFHE</sequence>
<keyword evidence="1" id="KW-0472">Membrane</keyword>
<protein>
    <submittedName>
        <fullName evidence="2">Uncharacterized protein</fullName>
    </submittedName>
</protein>
<dbReference type="AlphaFoldDB" id="A0A7C4H6Q0"/>
<organism evidence="2">
    <name type="scientific">Ignisphaera aggregans</name>
    <dbReference type="NCBI Taxonomy" id="334771"/>
    <lineage>
        <taxon>Archaea</taxon>
        <taxon>Thermoproteota</taxon>
        <taxon>Thermoprotei</taxon>
        <taxon>Desulfurococcales</taxon>
        <taxon>Desulfurococcaceae</taxon>
        <taxon>Ignisphaera</taxon>
    </lineage>
</organism>
<dbReference type="EMBL" id="DTCA01000142">
    <property type="protein sequence ID" value="HGM07673.1"/>
    <property type="molecule type" value="Genomic_DNA"/>
</dbReference>
<comment type="caution">
    <text evidence="2">The sequence shown here is derived from an EMBL/GenBank/DDBJ whole genome shotgun (WGS) entry which is preliminary data.</text>
</comment>
<feature type="transmembrane region" description="Helical" evidence="1">
    <location>
        <begin position="80"/>
        <end position="98"/>
    </location>
</feature>
<proteinExistence type="predicted"/>
<reference evidence="2" key="1">
    <citation type="journal article" date="2020" name="mSystems">
        <title>Genome- and Community-Level Interaction Insights into Carbon Utilization and Element Cycling Functions of Hydrothermarchaeota in Hydrothermal Sediment.</title>
        <authorList>
            <person name="Zhou Z."/>
            <person name="Liu Y."/>
            <person name="Xu W."/>
            <person name="Pan J."/>
            <person name="Luo Z.H."/>
            <person name="Li M."/>
        </authorList>
    </citation>
    <scope>NUCLEOTIDE SEQUENCE [LARGE SCALE GENOMIC DNA]</scope>
    <source>
        <strain evidence="2">SpSt-658</strain>
    </source>
</reference>
<evidence type="ECO:0000313" key="2">
    <source>
        <dbReference type="EMBL" id="HGM07673.1"/>
    </source>
</evidence>
<accession>A0A7C4H6Q0</accession>
<feature type="transmembrane region" description="Helical" evidence="1">
    <location>
        <begin position="58"/>
        <end position="74"/>
    </location>
</feature>
<name>A0A7C4H6Q0_9CREN</name>